<comment type="caution">
    <text evidence="2">The sequence shown here is derived from an EMBL/GenBank/DDBJ whole genome shotgun (WGS) entry which is preliminary data.</text>
</comment>
<dbReference type="CDD" id="cd00085">
    <property type="entry name" value="HNHc"/>
    <property type="match status" value="1"/>
</dbReference>
<dbReference type="InterPro" id="IPR002711">
    <property type="entry name" value="HNH"/>
</dbReference>
<dbReference type="GO" id="GO:0004519">
    <property type="term" value="F:endonuclease activity"/>
    <property type="evidence" value="ECO:0007669"/>
    <property type="project" value="UniProtKB-KW"/>
</dbReference>
<dbReference type="Proteomes" id="UP000294621">
    <property type="component" value="Unassembled WGS sequence"/>
</dbReference>
<dbReference type="RefSeq" id="WP_133347367.1">
    <property type="nucleotide sequence ID" value="NZ_SMZQ01000002.1"/>
</dbReference>
<gene>
    <name evidence="2" type="ORF">E2R57_06325</name>
</gene>
<feature type="domain" description="HNH" evidence="1">
    <location>
        <begin position="198"/>
        <end position="253"/>
    </location>
</feature>
<proteinExistence type="predicted"/>
<reference evidence="2 3" key="1">
    <citation type="submission" date="2019-03" db="EMBL/GenBank/DDBJ databases">
        <title>Genome Sequencing and Assembly of Various Microbes Isolated from Partially Reclaimed Soil and Acid Mine Drainage (AMD) Site.</title>
        <authorList>
            <person name="Steinbock B."/>
            <person name="Bechtold R."/>
            <person name="Sevigny J.L."/>
            <person name="Thomas D."/>
            <person name="Cuthill L.R."/>
            <person name="Aveiro Johannsen E.J."/>
            <person name="Thomas K."/>
            <person name="Ghosh A."/>
        </authorList>
    </citation>
    <scope>NUCLEOTIDE SEQUENCE [LARGE SCALE GENOMIC DNA]</scope>
    <source>
        <strain evidence="2 3">S-A1</strain>
    </source>
</reference>
<dbReference type="GO" id="GO:0003676">
    <property type="term" value="F:nucleic acid binding"/>
    <property type="evidence" value="ECO:0007669"/>
    <property type="project" value="InterPro"/>
</dbReference>
<keyword evidence="2" id="KW-0540">Nuclease</keyword>
<dbReference type="GO" id="GO:0008270">
    <property type="term" value="F:zinc ion binding"/>
    <property type="evidence" value="ECO:0007669"/>
    <property type="project" value="InterPro"/>
</dbReference>
<keyword evidence="2" id="KW-0255">Endonuclease</keyword>
<dbReference type="Pfam" id="PF01844">
    <property type="entry name" value="HNH"/>
    <property type="match status" value="1"/>
</dbReference>
<evidence type="ECO:0000313" key="2">
    <source>
        <dbReference type="EMBL" id="TDL40065.1"/>
    </source>
</evidence>
<dbReference type="EMBL" id="SMZQ01000002">
    <property type="protein sequence ID" value="TDL40065.1"/>
    <property type="molecule type" value="Genomic_DNA"/>
</dbReference>
<dbReference type="AlphaFoldDB" id="A0A4R5Y9T1"/>
<evidence type="ECO:0000313" key="3">
    <source>
        <dbReference type="Proteomes" id="UP000294621"/>
    </source>
</evidence>
<organism evidence="2 3">
    <name type="scientific">Arthrobacter nitrophenolicus</name>
    <dbReference type="NCBI Taxonomy" id="683150"/>
    <lineage>
        <taxon>Bacteria</taxon>
        <taxon>Bacillati</taxon>
        <taxon>Actinomycetota</taxon>
        <taxon>Actinomycetes</taxon>
        <taxon>Micrococcales</taxon>
        <taxon>Micrococcaceae</taxon>
        <taxon>Arthrobacter</taxon>
    </lineage>
</organism>
<name>A0A4R5Y9T1_9MICC</name>
<evidence type="ECO:0000259" key="1">
    <source>
        <dbReference type="Pfam" id="PF01844"/>
    </source>
</evidence>
<accession>A0A4R5Y9T1</accession>
<protein>
    <submittedName>
        <fullName evidence="2">Restriction endonuclease</fullName>
    </submittedName>
</protein>
<dbReference type="OrthoDB" id="9802640at2"/>
<sequence>MAGRERGMGPAAVVLVWSASHWNRWNYRAAVEQVLTSGRILDRWDVGPGRIIRPGTEAWLLFHGSSGAGSGLIGHGIVVCGTAESGGGTEGAAPGGAVGVAFDALLPVGEQIPSDTLAAEVPDIPWGDAAGSTLLSVPPPAESGLRRLWREQGPAAVDPFDVVPGAYPPEAAASVGANRYERDADARRVCLAFHGTACAVCGFSFEASYGEIGNGFIHVHHTVPAAQLEAGYELDPITDLVPLCANCHAMAHRGVSTPRTVQELRTILSAAGHLRGEVVTEQALEAQENARRLLEGRQD</sequence>
<keyword evidence="2" id="KW-0378">Hydrolase</keyword>
<dbReference type="InterPro" id="IPR003615">
    <property type="entry name" value="HNH_nuc"/>
</dbReference>
<dbReference type="STRING" id="683150.G205_00829"/>